<evidence type="ECO:0000313" key="1">
    <source>
        <dbReference type="EMBL" id="MFD1982462.1"/>
    </source>
</evidence>
<accession>A0ABW4U8Q5</accession>
<reference evidence="2" key="1">
    <citation type="journal article" date="2019" name="Int. J. Syst. Evol. Microbiol.">
        <title>The Global Catalogue of Microorganisms (GCM) 10K type strain sequencing project: providing services to taxonomists for standard genome sequencing and annotation.</title>
        <authorList>
            <consortium name="The Broad Institute Genomics Platform"/>
            <consortium name="The Broad Institute Genome Sequencing Center for Infectious Disease"/>
            <person name="Wu L."/>
            <person name="Ma J."/>
        </authorList>
    </citation>
    <scope>NUCLEOTIDE SEQUENCE [LARGE SCALE GENOMIC DNA]</scope>
    <source>
        <strain evidence="2">CGMCC 1.16225</strain>
    </source>
</reference>
<dbReference type="Proteomes" id="UP001597405">
    <property type="component" value="Unassembled WGS sequence"/>
</dbReference>
<evidence type="ECO:0000313" key="2">
    <source>
        <dbReference type="Proteomes" id="UP001597405"/>
    </source>
</evidence>
<organism evidence="1 2">
    <name type="scientific">Mesorhizobium newzealandense</name>
    <dbReference type="NCBI Taxonomy" id="1300302"/>
    <lineage>
        <taxon>Bacteria</taxon>
        <taxon>Pseudomonadati</taxon>
        <taxon>Pseudomonadota</taxon>
        <taxon>Alphaproteobacteria</taxon>
        <taxon>Hyphomicrobiales</taxon>
        <taxon>Phyllobacteriaceae</taxon>
        <taxon>Mesorhizobium</taxon>
    </lineage>
</organism>
<dbReference type="RefSeq" id="WP_379095281.1">
    <property type="nucleotide sequence ID" value="NZ_JBHUGZ010000005.1"/>
</dbReference>
<protein>
    <recommendedName>
        <fullName evidence="3">LamG domain-containing protein</fullName>
    </recommendedName>
</protein>
<dbReference type="EMBL" id="JBHUGZ010000005">
    <property type="protein sequence ID" value="MFD1982462.1"/>
    <property type="molecule type" value="Genomic_DNA"/>
</dbReference>
<comment type="caution">
    <text evidence="1">The sequence shown here is derived from an EMBL/GenBank/DDBJ whole genome shotgun (WGS) entry which is preliminary data.</text>
</comment>
<sequence>MLMVNQLIGFGARRATAPAGPPPPLDGLSPTGAYSLSRDLLTSFAGNARYNGTTTASQLNDQTGAGSRNLAASPTNLTVQTAGPNSRTSAKCDAINQQFSGSVMSNFISATSGYYIASFLLWSAAGSNNLVFGDGNTNLGLYLQPGKLNSYNQGQWAPALGSGFAVSTATAYVAEWRHESGNLYCRLNGGSWSGATVSGNSTLTGALNIGGKGGSGQAPINFFEGATFSTVPSTTVQDALVADFKAWIGA</sequence>
<proteinExistence type="predicted"/>
<keyword evidence="2" id="KW-1185">Reference proteome</keyword>
<name>A0ABW4U8Q5_9HYPH</name>
<gene>
    <name evidence="1" type="ORF">ACFSOZ_07185</name>
</gene>
<evidence type="ECO:0008006" key="3">
    <source>
        <dbReference type="Google" id="ProtNLM"/>
    </source>
</evidence>